<evidence type="ECO:0000313" key="6">
    <source>
        <dbReference type="Proteomes" id="UP001610563"/>
    </source>
</evidence>
<dbReference type="PANTHER" id="PTHR21327:SF18">
    <property type="entry name" value="3,4-DIHYDROXY-2-BUTANONE 4-PHOSPHATE SYNTHASE"/>
    <property type="match status" value="1"/>
</dbReference>
<dbReference type="Pfam" id="PF00926">
    <property type="entry name" value="DHBP_synthase"/>
    <property type="match status" value="1"/>
</dbReference>
<keyword evidence="4" id="KW-0479">Metal-binding</keyword>
<dbReference type="SUPFAM" id="SSF55821">
    <property type="entry name" value="YrdC/RibB"/>
    <property type="match status" value="1"/>
</dbReference>
<dbReference type="Proteomes" id="UP001610563">
    <property type="component" value="Unassembled WGS sequence"/>
</dbReference>
<organism evidence="5 6">
    <name type="scientific">Aspergillus keveii</name>
    <dbReference type="NCBI Taxonomy" id="714993"/>
    <lineage>
        <taxon>Eukaryota</taxon>
        <taxon>Fungi</taxon>
        <taxon>Dikarya</taxon>
        <taxon>Ascomycota</taxon>
        <taxon>Pezizomycotina</taxon>
        <taxon>Eurotiomycetes</taxon>
        <taxon>Eurotiomycetidae</taxon>
        <taxon>Eurotiales</taxon>
        <taxon>Aspergillaceae</taxon>
        <taxon>Aspergillus</taxon>
        <taxon>Aspergillus subgen. Nidulantes</taxon>
    </lineage>
</organism>
<dbReference type="InterPro" id="IPR000422">
    <property type="entry name" value="DHBP_synthase_RibB"/>
</dbReference>
<sequence>MSSDTEPALLFDSIQDSIQAFTDTRLPLGGGAFIIVLDSPDRQNEDDLIIAAESITAAQMAFMVQYTRSYALQLPQMVTENTDAKGTAYTISIDLADSSSITTGISAHDRARTCQALTSPTSSPSAFHRPGHIIPLQARVIAELVKDGVAVEGVAEIRGENGMMRSRGCLEFGKRWGKKVCTIEDLVEYVERMEAGFA</sequence>
<evidence type="ECO:0000256" key="4">
    <source>
        <dbReference type="ARBA" id="ARBA00022723"/>
    </source>
</evidence>
<name>A0ABR4FIR9_9EURO</name>
<evidence type="ECO:0000256" key="2">
    <source>
        <dbReference type="ARBA" id="ARBA00012153"/>
    </source>
</evidence>
<comment type="pathway">
    <text evidence="1">Cofactor biosynthesis; riboflavin biosynthesis; 2-hydroxy-3-oxobutyl phosphate from D-ribulose 5-phosphate: step 1/1.</text>
</comment>
<evidence type="ECO:0000313" key="5">
    <source>
        <dbReference type="EMBL" id="KAL2783145.1"/>
    </source>
</evidence>
<dbReference type="InterPro" id="IPR017945">
    <property type="entry name" value="DHBP_synth_RibB-like_a/b_dom"/>
</dbReference>
<dbReference type="EMBL" id="JBFTWV010000264">
    <property type="protein sequence ID" value="KAL2783145.1"/>
    <property type="molecule type" value="Genomic_DNA"/>
</dbReference>
<dbReference type="EC" id="4.1.99.12" evidence="2"/>
<protein>
    <recommendedName>
        <fullName evidence="2">3,4-dihydroxy-2-butanone-4-phosphate synthase</fullName>
        <ecNumber evidence="2">4.1.99.12</ecNumber>
    </recommendedName>
</protein>
<reference evidence="5 6" key="1">
    <citation type="submission" date="2024-07" db="EMBL/GenBank/DDBJ databases">
        <title>Section-level genome sequencing and comparative genomics of Aspergillus sections Usti and Cavernicolus.</title>
        <authorList>
            <consortium name="Lawrence Berkeley National Laboratory"/>
            <person name="Nybo J.L."/>
            <person name="Vesth T.C."/>
            <person name="Theobald S."/>
            <person name="Frisvad J.C."/>
            <person name="Larsen T.O."/>
            <person name="Kjaerboelling I."/>
            <person name="Rothschild-Mancinelli K."/>
            <person name="Lyhne E.K."/>
            <person name="Kogle M.E."/>
            <person name="Barry K."/>
            <person name="Clum A."/>
            <person name="Na H."/>
            <person name="Ledsgaard L."/>
            <person name="Lin J."/>
            <person name="Lipzen A."/>
            <person name="Kuo A."/>
            <person name="Riley R."/>
            <person name="Mondo S."/>
            <person name="Labutti K."/>
            <person name="Haridas S."/>
            <person name="Pangalinan J."/>
            <person name="Salamov A.A."/>
            <person name="Simmons B.A."/>
            <person name="Magnuson J.K."/>
            <person name="Chen J."/>
            <person name="Drula E."/>
            <person name="Henrissat B."/>
            <person name="Wiebenga A."/>
            <person name="Lubbers R.J."/>
            <person name="Gomes A.C."/>
            <person name="Makela M.R."/>
            <person name="Stajich J."/>
            <person name="Grigoriev I.V."/>
            <person name="Mortensen U.H."/>
            <person name="De Vries R.P."/>
            <person name="Baker S.E."/>
            <person name="Andersen M.R."/>
        </authorList>
    </citation>
    <scope>NUCLEOTIDE SEQUENCE [LARGE SCALE GENOMIC DNA]</scope>
    <source>
        <strain evidence="5 6">CBS 209.92</strain>
    </source>
</reference>
<proteinExistence type="predicted"/>
<keyword evidence="3" id="KW-0686">Riboflavin biosynthesis</keyword>
<comment type="caution">
    <text evidence="5">The sequence shown here is derived from an EMBL/GenBank/DDBJ whole genome shotgun (WGS) entry which is preliminary data.</text>
</comment>
<evidence type="ECO:0000256" key="1">
    <source>
        <dbReference type="ARBA" id="ARBA00004904"/>
    </source>
</evidence>
<dbReference type="PANTHER" id="PTHR21327">
    <property type="entry name" value="GTP CYCLOHYDROLASE II-RELATED"/>
    <property type="match status" value="1"/>
</dbReference>
<keyword evidence="6" id="KW-1185">Reference proteome</keyword>
<dbReference type="Gene3D" id="3.90.870.10">
    <property type="entry name" value="DHBP synthase"/>
    <property type="match status" value="1"/>
</dbReference>
<evidence type="ECO:0000256" key="3">
    <source>
        <dbReference type="ARBA" id="ARBA00022619"/>
    </source>
</evidence>
<accession>A0ABR4FIR9</accession>
<gene>
    <name evidence="5" type="ORF">BJX66DRAFT_330801</name>
</gene>